<sequence length="307" mass="33953">MITSKFPTKNSSKEMNTTLARGPLLSLLPKNSRLDYKEVLPNGNCFSSRASSFKCRCLRNEHTSKPHEGFSVLKTDIRGDIGSVWSSMGFYLFSIHIPLSFGGLSAAAKILHRPVLNPQVEAFLILGIQALELSIVLWLLKCPGKPQYDLSDFLHANKSSEERSWLLASLLGFGLLLSLVFITSYLADTLMGHRDVNNPILKEILSSGSNSITACILVYCIITPLLEEVVYRGFLVTSLASKMKWQQAVTISSIVFSASHLSGEDFLQLFIVGFVLGCSYCWTGKLNSSIVIHSLYNAVILFLTYIS</sequence>
<dbReference type="Pfam" id="PF02517">
    <property type="entry name" value="Rce1-like"/>
    <property type="match status" value="1"/>
</dbReference>
<evidence type="ECO:0000313" key="3">
    <source>
        <dbReference type="EMBL" id="PIN12419.1"/>
    </source>
</evidence>
<evidence type="ECO:0000313" key="4">
    <source>
        <dbReference type="Proteomes" id="UP000231279"/>
    </source>
</evidence>
<dbReference type="STRING" id="429701.A0A2G9H4H5"/>
<keyword evidence="3" id="KW-0829">Tyrosine-protein kinase</keyword>
<keyword evidence="4" id="KW-1185">Reference proteome</keyword>
<feature type="domain" description="CAAX prenyl protease 2/Lysostaphin resistance protein A-like" evidence="2">
    <location>
        <begin position="213"/>
        <end position="299"/>
    </location>
</feature>
<keyword evidence="1" id="KW-1133">Transmembrane helix</keyword>
<dbReference type="InterPro" id="IPR003675">
    <property type="entry name" value="Rce1/LyrA-like_dom"/>
</dbReference>
<evidence type="ECO:0000256" key="1">
    <source>
        <dbReference type="SAM" id="Phobius"/>
    </source>
</evidence>
<feature type="transmembrane region" description="Helical" evidence="1">
    <location>
        <begin position="165"/>
        <end position="187"/>
    </location>
</feature>
<feature type="transmembrane region" description="Helical" evidence="1">
    <location>
        <begin position="290"/>
        <end position="306"/>
    </location>
</feature>
<protein>
    <submittedName>
        <fullName evidence="3">Non-specific protein-tyrosine kinase</fullName>
        <ecNumber evidence="3">2.7.10.2</ecNumber>
    </submittedName>
</protein>
<evidence type="ECO:0000259" key="2">
    <source>
        <dbReference type="Pfam" id="PF02517"/>
    </source>
</evidence>
<dbReference type="EC" id="2.7.10.2" evidence="3"/>
<dbReference type="OrthoDB" id="1742244at2759"/>
<keyword evidence="1" id="KW-0812">Transmembrane</keyword>
<keyword evidence="1" id="KW-0472">Membrane</keyword>
<dbReference type="Proteomes" id="UP000231279">
    <property type="component" value="Unassembled WGS sequence"/>
</dbReference>
<gene>
    <name evidence="3" type="ORF">CDL12_14970</name>
</gene>
<dbReference type="GO" id="GO:0004715">
    <property type="term" value="F:non-membrane spanning protein tyrosine kinase activity"/>
    <property type="evidence" value="ECO:0007669"/>
    <property type="project" value="UniProtKB-EC"/>
</dbReference>
<feature type="transmembrane region" description="Helical" evidence="1">
    <location>
        <begin position="120"/>
        <end position="140"/>
    </location>
</feature>
<organism evidence="3 4">
    <name type="scientific">Handroanthus impetiginosus</name>
    <dbReference type="NCBI Taxonomy" id="429701"/>
    <lineage>
        <taxon>Eukaryota</taxon>
        <taxon>Viridiplantae</taxon>
        <taxon>Streptophyta</taxon>
        <taxon>Embryophyta</taxon>
        <taxon>Tracheophyta</taxon>
        <taxon>Spermatophyta</taxon>
        <taxon>Magnoliopsida</taxon>
        <taxon>eudicotyledons</taxon>
        <taxon>Gunneridae</taxon>
        <taxon>Pentapetalae</taxon>
        <taxon>asterids</taxon>
        <taxon>lamiids</taxon>
        <taxon>Lamiales</taxon>
        <taxon>Bignoniaceae</taxon>
        <taxon>Crescentiina</taxon>
        <taxon>Tabebuia alliance</taxon>
        <taxon>Handroanthus</taxon>
    </lineage>
</organism>
<feature type="transmembrane region" description="Helical" evidence="1">
    <location>
        <begin position="266"/>
        <end position="283"/>
    </location>
</feature>
<proteinExistence type="predicted"/>
<dbReference type="PANTHER" id="PTHR43592:SF4">
    <property type="entry name" value="CAAX AMINO TERMINAL PROTEASE FAMILY PROTEIN"/>
    <property type="match status" value="1"/>
</dbReference>
<dbReference type="AlphaFoldDB" id="A0A2G9H4H5"/>
<dbReference type="GO" id="GO:0080120">
    <property type="term" value="P:CAAX-box protein maturation"/>
    <property type="evidence" value="ECO:0007669"/>
    <property type="project" value="UniProtKB-ARBA"/>
</dbReference>
<name>A0A2G9H4H5_9LAMI</name>
<reference evidence="4" key="1">
    <citation type="journal article" date="2018" name="Gigascience">
        <title>Genome assembly of the Pink Ipe (Handroanthus impetiginosus, Bignoniaceae), a highly valued, ecologically keystone Neotropical timber forest tree.</title>
        <authorList>
            <person name="Silva-Junior O.B."/>
            <person name="Grattapaglia D."/>
            <person name="Novaes E."/>
            <person name="Collevatti R.G."/>
        </authorList>
    </citation>
    <scope>NUCLEOTIDE SEQUENCE [LARGE SCALE GENOMIC DNA]</scope>
    <source>
        <strain evidence="4">cv. UFG-1</strain>
    </source>
</reference>
<dbReference type="GO" id="GO:0004175">
    <property type="term" value="F:endopeptidase activity"/>
    <property type="evidence" value="ECO:0007669"/>
    <property type="project" value="UniProtKB-ARBA"/>
</dbReference>
<dbReference type="EMBL" id="NKXS01002697">
    <property type="protein sequence ID" value="PIN12419.1"/>
    <property type="molecule type" value="Genomic_DNA"/>
</dbReference>
<keyword evidence="3" id="KW-0808">Transferase</keyword>
<accession>A0A2G9H4H5</accession>
<dbReference type="PANTHER" id="PTHR43592">
    <property type="entry name" value="CAAX AMINO TERMINAL PROTEASE"/>
    <property type="match status" value="1"/>
</dbReference>
<feature type="transmembrane region" description="Helical" evidence="1">
    <location>
        <begin position="88"/>
        <end position="108"/>
    </location>
</feature>
<keyword evidence="3" id="KW-0418">Kinase</keyword>
<comment type="caution">
    <text evidence="3">The sequence shown here is derived from an EMBL/GenBank/DDBJ whole genome shotgun (WGS) entry which is preliminary data.</text>
</comment>